<feature type="compositionally biased region" description="Basic and acidic residues" evidence="1">
    <location>
        <begin position="60"/>
        <end position="70"/>
    </location>
</feature>
<evidence type="ECO:0000256" key="1">
    <source>
        <dbReference type="SAM" id="MobiDB-lite"/>
    </source>
</evidence>
<dbReference type="EMBL" id="JASMQC010000022">
    <property type="protein sequence ID" value="KAK1935848.1"/>
    <property type="molecule type" value="Genomic_DNA"/>
</dbReference>
<evidence type="ECO:0000313" key="2">
    <source>
        <dbReference type="EMBL" id="KAK1935848.1"/>
    </source>
</evidence>
<name>A0AAD9GC82_9STRA</name>
<sequence>MSEEVNAASTTSPSTNVAAGDATGTSPATATVNATQGGDVGSTASPGGSSSAPAPTSESGTHRVDGHTGDPPDADMSTGGSGVPSPTSASRNPSLAFSEDAPGVFRPRAFGAPRLLSAEEVDRLFNRGLVASEGAPVTALEDSDVPQNYIAPHVEPEGHAFLISAPARAEDFQRGRHIANAYGGPCVLVGYETFTDEDLQELERVIPSFDSSEVVTPRAQTPNVRTLDALASPIEVRRELASLLSHVPHTRLAERVFRTAGYLKLMTAAHRRPRERVGSQNGVALIDAAAARSECEEIKRGWVLNCQY</sequence>
<feature type="compositionally biased region" description="Low complexity" evidence="1">
    <location>
        <begin position="42"/>
        <end position="59"/>
    </location>
</feature>
<accession>A0AAD9GC82</accession>
<keyword evidence="3" id="KW-1185">Reference proteome</keyword>
<dbReference type="AlphaFoldDB" id="A0AAD9GC82"/>
<organism evidence="2 3">
    <name type="scientific">Phytophthora citrophthora</name>
    <dbReference type="NCBI Taxonomy" id="4793"/>
    <lineage>
        <taxon>Eukaryota</taxon>
        <taxon>Sar</taxon>
        <taxon>Stramenopiles</taxon>
        <taxon>Oomycota</taxon>
        <taxon>Peronosporomycetes</taxon>
        <taxon>Peronosporales</taxon>
        <taxon>Peronosporaceae</taxon>
        <taxon>Phytophthora</taxon>
    </lineage>
</organism>
<gene>
    <name evidence="2" type="ORF">P3T76_010542</name>
</gene>
<protein>
    <submittedName>
        <fullName evidence="2">Uncharacterized protein</fullName>
    </submittedName>
</protein>
<feature type="region of interest" description="Disordered" evidence="1">
    <location>
        <begin position="1"/>
        <end position="101"/>
    </location>
</feature>
<feature type="compositionally biased region" description="Polar residues" evidence="1">
    <location>
        <begin position="7"/>
        <end position="36"/>
    </location>
</feature>
<reference evidence="2" key="1">
    <citation type="submission" date="2023-08" db="EMBL/GenBank/DDBJ databases">
        <title>Reference Genome Resource for the Citrus Pathogen Phytophthora citrophthora.</title>
        <authorList>
            <person name="Moller H."/>
            <person name="Coetzee B."/>
            <person name="Rose L.J."/>
            <person name="Van Niekerk J.M."/>
        </authorList>
    </citation>
    <scope>NUCLEOTIDE SEQUENCE</scope>
    <source>
        <strain evidence="2">STE-U-9442</strain>
    </source>
</reference>
<comment type="caution">
    <text evidence="2">The sequence shown here is derived from an EMBL/GenBank/DDBJ whole genome shotgun (WGS) entry which is preliminary data.</text>
</comment>
<proteinExistence type="predicted"/>
<evidence type="ECO:0000313" key="3">
    <source>
        <dbReference type="Proteomes" id="UP001259832"/>
    </source>
</evidence>
<dbReference type="Proteomes" id="UP001259832">
    <property type="component" value="Unassembled WGS sequence"/>
</dbReference>